<dbReference type="EMBL" id="FTOR01000001">
    <property type="protein sequence ID" value="SIS67545.1"/>
    <property type="molecule type" value="Genomic_DNA"/>
</dbReference>
<feature type="signal peptide" evidence="1">
    <location>
        <begin position="1"/>
        <end position="25"/>
    </location>
</feature>
<proteinExistence type="predicted"/>
<reference evidence="3" key="1">
    <citation type="submission" date="2017-01" db="EMBL/GenBank/DDBJ databases">
        <authorList>
            <person name="Varghese N."/>
            <person name="Submissions S."/>
        </authorList>
    </citation>
    <scope>NUCLEOTIDE SEQUENCE [LARGE SCALE GENOMIC DNA]</scope>
    <source>
        <strain evidence="3">DSM 21054</strain>
    </source>
</reference>
<sequence>MIKKCMFLIACLLSANAMIFAQVNAVTSDSVAVAVPDTLHRAAIRGANKVAVIIGTQGLGLDVSRKVNSFLAIRLGGSYLPFSTTVKGTALGDINTNVKVKSKDFVNAHLVADFYPFKKAGFRLSPGIGYFFHAKGEAKITPDANYKWNDVTLTPEQIGSSTGTLDWNGVAAFASAGYDFKATRKFPVSISLELGSYYLPAPEAHMTGEKLLSENSSNEAQFRRNTKNYRWLPVLQLSLGYAF</sequence>
<dbReference type="OrthoDB" id="597504at2"/>
<dbReference type="InterPro" id="IPR036709">
    <property type="entry name" value="Autotransporte_beta_dom_sf"/>
</dbReference>
<evidence type="ECO:0000313" key="3">
    <source>
        <dbReference type="Proteomes" id="UP000186917"/>
    </source>
</evidence>
<dbReference type="SUPFAM" id="SSF103515">
    <property type="entry name" value="Autotransporter"/>
    <property type="match status" value="1"/>
</dbReference>
<evidence type="ECO:0000256" key="1">
    <source>
        <dbReference type="SAM" id="SignalP"/>
    </source>
</evidence>
<organism evidence="2 3">
    <name type="scientific">Filimonas lacunae</name>
    <dbReference type="NCBI Taxonomy" id="477680"/>
    <lineage>
        <taxon>Bacteria</taxon>
        <taxon>Pseudomonadati</taxon>
        <taxon>Bacteroidota</taxon>
        <taxon>Chitinophagia</taxon>
        <taxon>Chitinophagales</taxon>
        <taxon>Chitinophagaceae</taxon>
        <taxon>Filimonas</taxon>
    </lineage>
</organism>
<evidence type="ECO:0008006" key="4">
    <source>
        <dbReference type="Google" id="ProtNLM"/>
    </source>
</evidence>
<dbReference type="STRING" id="477680.SAMN05421788_101563"/>
<name>A0A1N7L123_9BACT</name>
<dbReference type="Proteomes" id="UP000186917">
    <property type="component" value="Unassembled WGS sequence"/>
</dbReference>
<accession>A0A1N7L123</accession>
<keyword evidence="1" id="KW-0732">Signal</keyword>
<feature type="chain" id="PRO_5013247153" description="Outer membrane protein beta-barrel domain-containing protein" evidence="1">
    <location>
        <begin position="26"/>
        <end position="243"/>
    </location>
</feature>
<protein>
    <recommendedName>
        <fullName evidence="4">Outer membrane protein beta-barrel domain-containing protein</fullName>
    </recommendedName>
</protein>
<dbReference type="AlphaFoldDB" id="A0A1N7L123"/>
<evidence type="ECO:0000313" key="2">
    <source>
        <dbReference type="EMBL" id="SIS67545.1"/>
    </source>
</evidence>
<gene>
    <name evidence="2" type="ORF">SAMN05421788_101563</name>
</gene>
<keyword evidence="3" id="KW-1185">Reference proteome</keyword>
<dbReference type="RefSeq" id="WP_084206004.1">
    <property type="nucleotide sequence ID" value="NZ_AP017422.1"/>
</dbReference>
<dbReference type="Gene3D" id="2.40.160.170">
    <property type="match status" value="1"/>
</dbReference>